<comment type="caution">
    <text evidence="1">The sequence shown here is derived from an EMBL/GenBank/DDBJ whole genome shotgun (WGS) entry which is preliminary data.</text>
</comment>
<name>A0A9D1KH09_9FIRM</name>
<dbReference type="EMBL" id="DVKS01000149">
    <property type="protein sequence ID" value="HIT42132.1"/>
    <property type="molecule type" value="Genomic_DNA"/>
</dbReference>
<dbReference type="Proteomes" id="UP000886860">
    <property type="component" value="Unassembled WGS sequence"/>
</dbReference>
<gene>
    <name evidence="1" type="ORF">IAB60_08580</name>
</gene>
<evidence type="ECO:0000313" key="2">
    <source>
        <dbReference type="Proteomes" id="UP000886860"/>
    </source>
</evidence>
<accession>A0A9D1KH09</accession>
<organism evidence="1 2">
    <name type="scientific">Candidatus Caccovicinus merdipullorum</name>
    <dbReference type="NCBI Taxonomy" id="2840724"/>
    <lineage>
        <taxon>Bacteria</taxon>
        <taxon>Bacillati</taxon>
        <taxon>Bacillota</taxon>
        <taxon>Clostridia</taxon>
        <taxon>Eubacteriales</taxon>
        <taxon>Candidatus Caccovicinus</taxon>
    </lineage>
</organism>
<sequence>MQTTIEGNERQIAASVSSAWASLQTAKLSYDQAAADLAGNMEQTACKWNAGMITQYEYEDQQSALVQKQLAVETAKLNLMDTYETYQWNVNGLASAE</sequence>
<reference evidence="1" key="2">
    <citation type="journal article" date="2021" name="PeerJ">
        <title>Extensive microbial diversity within the chicken gut microbiome revealed by metagenomics and culture.</title>
        <authorList>
            <person name="Gilroy R."/>
            <person name="Ravi A."/>
            <person name="Getino M."/>
            <person name="Pursley I."/>
            <person name="Horton D.L."/>
            <person name="Alikhan N.F."/>
            <person name="Baker D."/>
            <person name="Gharbi K."/>
            <person name="Hall N."/>
            <person name="Watson M."/>
            <person name="Adriaenssens E.M."/>
            <person name="Foster-Nyarko E."/>
            <person name="Jarju S."/>
            <person name="Secka A."/>
            <person name="Antonio M."/>
            <person name="Oren A."/>
            <person name="Chaudhuri R.R."/>
            <person name="La Ragione R."/>
            <person name="Hildebrand F."/>
            <person name="Pallen M.J."/>
        </authorList>
    </citation>
    <scope>NUCLEOTIDE SEQUENCE</scope>
    <source>
        <strain evidence="1">CHK123-3438</strain>
    </source>
</reference>
<protein>
    <recommendedName>
        <fullName evidence="3">Outer membrane efflux protein</fullName>
    </recommendedName>
</protein>
<proteinExistence type="predicted"/>
<dbReference type="AlphaFoldDB" id="A0A9D1KH09"/>
<evidence type="ECO:0000313" key="1">
    <source>
        <dbReference type="EMBL" id="HIT42132.1"/>
    </source>
</evidence>
<evidence type="ECO:0008006" key="3">
    <source>
        <dbReference type="Google" id="ProtNLM"/>
    </source>
</evidence>
<dbReference type="Gene3D" id="1.20.1600.10">
    <property type="entry name" value="Outer membrane efflux proteins (OEP)"/>
    <property type="match status" value="1"/>
</dbReference>
<dbReference type="SUPFAM" id="SSF56954">
    <property type="entry name" value="Outer membrane efflux proteins (OEP)"/>
    <property type="match status" value="1"/>
</dbReference>
<reference evidence="1" key="1">
    <citation type="submission" date="2020-10" db="EMBL/GenBank/DDBJ databases">
        <authorList>
            <person name="Gilroy R."/>
        </authorList>
    </citation>
    <scope>NUCLEOTIDE SEQUENCE</scope>
    <source>
        <strain evidence="1">CHK123-3438</strain>
    </source>
</reference>